<feature type="region of interest" description="Disordered" evidence="1">
    <location>
        <begin position="197"/>
        <end position="238"/>
    </location>
</feature>
<dbReference type="VEuPathDB" id="FungiDB:SeMB42_g04321"/>
<name>A0A507CYZ3_9FUNG</name>
<protein>
    <submittedName>
        <fullName evidence="2">Uncharacterized protein</fullName>
    </submittedName>
</protein>
<dbReference type="Proteomes" id="UP000317494">
    <property type="component" value="Unassembled WGS sequence"/>
</dbReference>
<keyword evidence="3" id="KW-1185">Reference proteome</keyword>
<dbReference type="AlphaFoldDB" id="A0A507CYZ3"/>
<evidence type="ECO:0000256" key="1">
    <source>
        <dbReference type="SAM" id="MobiDB-lite"/>
    </source>
</evidence>
<proteinExistence type="predicted"/>
<feature type="compositionally biased region" description="Acidic residues" evidence="1">
    <location>
        <begin position="666"/>
        <end position="680"/>
    </location>
</feature>
<feature type="compositionally biased region" description="Low complexity" evidence="1">
    <location>
        <begin position="197"/>
        <end position="207"/>
    </location>
</feature>
<evidence type="ECO:0000313" key="3">
    <source>
        <dbReference type="Proteomes" id="UP000317494"/>
    </source>
</evidence>
<dbReference type="EMBL" id="QEAN01000172">
    <property type="protein sequence ID" value="TPX44429.1"/>
    <property type="molecule type" value="Genomic_DNA"/>
</dbReference>
<organism evidence="2 3">
    <name type="scientific">Synchytrium endobioticum</name>
    <dbReference type="NCBI Taxonomy" id="286115"/>
    <lineage>
        <taxon>Eukaryota</taxon>
        <taxon>Fungi</taxon>
        <taxon>Fungi incertae sedis</taxon>
        <taxon>Chytridiomycota</taxon>
        <taxon>Chytridiomycota incertae sedis</taxon>
        <taxon>Chytridiomycetes</taxon>
        <taxon>Synchytriales</taxon>
        <taxon>Synchytriaceae</taxon>
        <taxon>Synchytrium</taxon>
    </lineage>
</organism>
<feature type="region of interest" description="Disordered" evidence="1">
    <location>
        <begin position="639"/>
        <end position="692"/>
    </location>
</feature>
<sequence length="692" mass="75025">MLCIDREKLTQVLYNNTPMGIKYFWKYLASLNVVEKKLGSVDFKREFGVTDNTTPKRVPSGDGRIEIDQEMPSVPKSLSMTIRRIKAKRTGTYHGEPYIVMLSPNRADNSSIQGLGVIRLLPIMLGTKYGMNGVDQASIVLTPNQPNYFGMSPIVIGTAIVESTYQMLSMPYAHIATYQMQDDIRWPPCTLGNNQKYSKSKSSLSFSPDVPDSPRPSKDSGHSRSSFKARLKDRRSSYGGTVKHAILSPFQSLARRLKPKRPHPTFADNTDSEDASIEAPSSSNAGPFDDVFLNDEPDEPLPWTIIKPAPPFHSSIPPTTSCSHAAAADSVQHATSPSLSLLPPLLHQHVNLPSVEAGPSITDAIKEQVPDYLFFAMDEDSATTGKYNNEEHTSAVCTRLPSVKSATSLPLPLRIDTIANGSNNANTLSLSAPVTTSHIANYQQYKLNAAAAHAAKPPQAPRALDAFGDAWCASQPQSAASALPTFKPVPSAHPSFPLSGLMYDVDSKGAAHYRSPAVVPAAPPSTPVTPFDTTKGFALLGDELVLSESPLRWQSMRKLCASSHQVRPHTIPMVVDLESRSPLLVPSPALMPCAPPSTPVEAFETGKAFVLGDKLTLLPDPADNWSKPLERLGSISDMDASEVTDKKPGISRGKTAAMASSTVFPESDDEEFDDAMDELTEAPLETLHQKTE</sequence>
<evidence type="ECO:0000313" key="2">
    <source>
        <dbReference type="EMBL" id="TPX44429.1"/>
    </source>
</evidence>
<accession>A0A507CYZ3</accession>
<comment type="caution">
    <text evidence="2">The sequence shown here is derived from an EMBL/GenBank/DDBJ whole genome shotgun (WGS) entry which is preliminary data.</text>
</comment>
<gene>
    <name evidence="2" type="ORF">SeMB42_g04321</name>
</gene>
<reference evidence="2 3" key="1">
    <citation type="journal article" date="2019" name="Sci. Rep.">
        <title>Comparative genomics of chytrid fungi reveal insights into the obligate biotrophic and pathogenic lifestyle of Synchytrium endobioticum.</title>
        <authorList>
            <person name="van de Vossenberg B.T.L.H."/>
            <person name="Warris S."/>
            <person name="Nguyen H.D.T."/>
            <person name="van Gent-Pelzer M.P.E."/>
            <person name="Joly D.L."/>
            <person name="van de Geest H.C."/>
            <person name="Bonants P.J.M."/>
            <person name="Smith D.S."/>
            <person name="Levesque C.A."/>
            <person name="van der Lee T.A.J."/>
        </authorList>
    </citation>
    <scope>NUCLEOTIDE SEQUENCE [LARGE SCALE GENOMIC DNA]</scope>
    <source>
        <strain evidence="2 3">MB42</strain>
    </source>
</reference>
<feature type="region of interest" description="Disordered" evidence="1">
    <location>
        <begin position="253"/>
        <end position="288"/>
    </location>
</feature>